<dbReference type="GO" id="GO:0005576">
    <property type="term" value="C:extracellular region"/>
    <property type="evidence" value="ECO:0007669"/>
    <property type="project" value="UniProtKB-SubCell"/>
</dbReference>
<reference evidence="9" key="3">
    <citation type="submission" date="2025-09" db="UniProtKB">
        <authorList>
            <consortium name="Ensembl"/>
        </authorList>
    </citation>
    <scope>IDENTIFICATION</scope>
</reference>
<dbReference type="GO" id="GO:0008201">
    <property type="term" value="F:heparin binding"/>
    <property type="evidence" value="ECO:0007669"/>
    <property type="project" value="TreeGrafter"/>
</dbReference>
<feature type="domain" description="Fibronectin type-II" evidence="8">
    <location>
        <begin position="231"/>
        <end position="277"/>
    </location>
</feature>
<evidence type="ECO:0000256" key="2">
    <source>
        <dbReference type="ARBA" id="ARBA00010011"/>
    </source>
</evidence>
<evidence type="ECO:0000256" key="6">
    <source>
        <dbReference type="PROSITE-ProRule" id="PRU00479"/>
    </source>
</evidence>
<evidence type="ECO:0000259" key="8">
    <source>
        <dbReference type="PROSITE" id="PS51092"/>
    </source>
</evidence>
<feature type="chain" id="PRO_5034255893" description="Fibronectin type-II domain-containing protein" evidence="7">
    <location>
        <begin position="16"/>
        <end position="388"/>
    </location>
</feature>
<dbReference type="PANTHER" id="PTHR22918">
    <property type="entry name" value="SEMINAL PLASMA PROTEIN"/>
    <property type="match status" value="1"/>
</dbReference>
<dbReference type="AlphaFoldDB" id="A0A8C4RS24"/>
<accession>A0A8C4RS24</accession>
<dbReference type="InterPro" id="IPR036943">
    <property type="entry name" value="FN_type2_sf"/>
</dbReference>
<evidence type="ECO:0000256" key="7">
    <source>
        <dbReference type="SAM" id="SignalP"/>
    </source>
</evidence>
<sequence length="388" mass="44063">MIFLFLTIVTFLALSQKLTNMVLQIPKASTCVFPFIYKGQTYNSCTMTDYSSLWCATTSNYDKDFQWTTCSTQPYGGTWPPPGVLSTCVFPFIYKGQTYNSCTMTDYSSLWCATTSNFDKDFQWTTCSSPHPPKSLPCNLPFWQVPFCPCPCDRSFVAFALLPSSSRHRTSVTEKPKVSTCVFPFIYKGQTYNSCTMTDYSSLWCATTSNFDKDFQWTTSICEDVYSGNSFDSSSCVFPFIYKGQIYNSCTMTDYSIPWCATTSNYDKDFLWTTCSSKYLGNIELRITEKPKASTCVFPFIYKGQTYTSCTMTDYSSLWCATTSNFDKDFQWTTCSSKYLGNVELRSVLKVVIIITMHYIYEAFFNVLNGASESESGGTSTTTSTWMM</sequence>
<feature type="domain" description="Fibronectin type-II" evidence="8">
    <location>
        <begin position="26"/>
        <end position="72"/>
    </location>
</feature>
<dbReference type="Gene3D" id="2.10.10.10">
    <property type="entry name" value="Fibronectin, type II, collagen-binding"/>
    <property type="match status" value="5"/>
</dbReference>
<evidence type="ECO:0000313" key="9">
    <source>
        <dbReference type="Ensembl" id="ENSECRP00000004485.1"/>
    </source>
</evidence>
<evidence type="ECO:0000256" key="3">
    <source>
        <dbReference type="ARBA" id="ARBA00022525"/>
    </source>
</evidence>
<organism evidence="9 10">
    <name type="scientific">Erpetoichthys calabaricus</name>
    <name type="common">Rope fish</name>
    <name type="synonym">Calamoichthys calabaricus</name>
    <dbReference type="NCBI Taxonomy" id="27687"/>
    <lineage>
        <taxon>Eukaryota</taxon>
        <taxon>Metazoa</taxon>
        <taxon>Chordata</taxon>
        <taxon>Craniata</taxon>
        <taxon>Vertebrata</taxon>
        <taxon>Euteleostomi</taxon>
        <taxon>Actinopterygii</taxon>
        <taxon>Polypteriformes</taxon>
        <taxon>Polypteridae</taxon>
        <taxon>Erpetoichthys</taxon>
    </lineage>
</organism>
<dbReference type="CDD" id="cd00062">
    <property type="entry name" value="FN2"/>
    <property type="match status" value="3"/>
</dbReference>
<dbReference type="Proteomes" id="UP000694620">
    <property type="component" value="Chromosome 3"/>
</dbReference>
<evidence type="ECO:0000313" key="10">
    <source>
        <dbReference type="Proteomes" id="UP000694620"/>
    </source>
</evidence>
<dbReference type="InterPro" id="IPR051666">
    <property type="entry name" value="SP_Capacitation_Regulator"/>
</dbReference>
<evidence type="ECO:0000256" key="5">
    <source>
        <dbReference type="ARBA" id="ARBA00023157"/>
    </source>
</evidence>
<feature type="domain" description="Fibronectin type-II" evidence="8">
    <location>
        <begin position="83"/>
        <end position="129"/>
    </location>
</feature>
<comment type="caution">
    <text evidence="6">Lacks conserved residue(s) required for the propagation of feature annotation.</text>
</comment>
<feature type="domain" description="Fibronectin type-II" evidence="8">
    <location>
        <begin position="291"/>
        <end position="337"/>
    </location>
</feature>
<evidence type="ECO:0000256" key="4">
    <source>
        <dbReference type="ARBA" id="ARBA00022737"/>
    </source>
</evidence>
<dbReference type="SUPFAM" id="SSF57440">
    <property type="entry name" value="Kringle-like"/>
    <property type="match status" value="5"/>
</dbReference>
<comment type="similarity">
    <text evidence="2">Belongs to the seminal plasma protein family.</text>
</comment>
<keyword evidence="7" id="KW-0732">Signal</keyword>
<proteinExistence type="inferred from homology"/>
<dbReference type="Pfam" id="PF00040">
    <property type="entry name" value="fn2"/>
    <property type="match status" value="5"/>
</dbReference>
<dbReference type="PRINTS" id="PR00013">
    <property type="entry name" value="FNTYPEII"/>
</dbReference>
<keyword evidence="3" id="KW-0964">Secreted</keyword>
<dbReference type="InterPro" id="IPR013806">
    <property type="entry name" value="Kringle-like"/>
</dbReference>
<dbReference type="PROSITE" id="PS51092">
    <property type="entry name" value="FN2_2"/>
    <property type="match status" value="5"/>
</dbReference>
<dbReference type="SMART" id="SM00059">
    <property type="entry name" value="FN2"/>
    <property type="match status" value="5"/>
</dbReference>
<keyword evidence="4" id="KW-0677">Repeat</keyword>
<dbReference type="GO" id="GO:0009986">
    <property type="term" value="C:cell surface"/>
    <property type="evidence" value="ECO:0007669"/>
    <property type="project" value="TreeGrafter"/>
</dbReference>
<evidence type="ECO:0000256" key="1">
    <source>
        <dbReference type="ARBA" id="ARBA00004613"/>
    </source>
</evidence>
<dbReference type="InterPro" id="IPR000562">
    <property type="entry name" value="FN_type2_dom"/>
</dbReference>
<reference evidence="9" key="2">
    <citation type="submission" date="2025-08" db="UniProtKB">
        <authorList>
            <consortium name="Ensembl"/>
        </authorList>
    </citation>
    <scope>IDENTIFICATION</scope>
</reference>
<feature type="domain" description="Fibronectin type-II" evidence="8">
    <location>
        <begin position="176"/>
        <end position="222"/>
    </location>
</feature>
<name>A0A8C4RS24_ERPCA</name>
<protein>
    <recommendedName>
        <fullName evidence="8">Fibronectin type-II domain-containing protein</fullName>
    </recommendedName>
</protein>
<reference evidence="9" key="1">
    <citation type="submission" date="2021-06" db="EMBL/GenBank/DDBJ databases">
        <authorList>
            <consortium name="Wellcome Sanger Institute Data Sharing"/>
        </authorList>
    </citation>
    <scope>NUCLEOTIDE SEQUENCE [LARGE SCALE GENOMIC DNA]</scope>
</reference>
<dbReference type="Ensembl" id="ENSECRT00000004553.1">
    <property type="protein sequence ID" value="ENSECRP00000004485.1"/>
    <property type="gene ID" value="ENSECRG00000003047.1"/>
</dbReference>
<dbReference type="GeneTree" id="ENSGT00940000162766"/>
<keyword evidence="10" id="KW-1185">Reference proteome</keyword>
<comment type="subcellular location">
    <subcellularLocation>
        <location evidence="1">Secreted</location>
    </subcellularLocation>
</comment>
<keyword evidence="5" id="KW-1015">Disulfide bond</keyword>
<feature type="signal peptide" evidence="7">
    <location>
        <begin position="1"/>
        <end position="15"/>
    </location>
</feature>
<dbReference type="PANTHER" id="PTHR22918:SF1">
    <property type="entry name" value="FIBRONECTIN TYPE-II DOMAIN-CONTAINING PROTEIN"/>
    <property type="match status" value="1"/>
</dbReference>